<dbReference type="SUPFAM" id="SSF102712">
    <property type="entry name" value="JAB1/MPN domain"/>
    <property type="match status" value="1"/>
</dbReference>
<keyword evidence="5" id="KW-0482">Metalloprotease</keyword>
<dbReference type="Pfam" id="PF14464">
    <property type="entry name" value="Prok-JAB"/>
    <property type="match status" value="1"/>
</dbReference>
<name>A0ABY5GKK8_9GAMM</name>
<dbReference type="PROSITE" id="PS50249">
    <property type="entry name" value="MPN"/>
    <property type="match status" value="1"/>
</dbReference>
<keyword evidence="3" id="KW-0378">Hydrolase</keyword>
<evidence type="ECO:0000256" key="2">
    <source>
        <dbReference type="ARBA" id="ARBA00022723"/>
    </source>
</evidence>
<dbReference type="Proteomes" id="UP001057998">
    <property type="component" value="Chromosome 1"/>
</dbReference>
<keyword evidence="8" id="KW-1185">Reference proteome</keyword>
<reference evidence="7" key="1">
    <citation type="submission" date="2022-07" db="EMBL/GenBank/DDBJ databases">
        <title>Genome sequencing of Photobacterium atrarenae GJH2-4.</title>
        <authorList>
            <person name="Park S.-J."/>
        </authorList>
    </citation>
    <scope>NUCLEOTIDE SEQUENCE</scope>
    <source>
        <strain evidence="7">GJH2-4</strain>
    </source>
</reference>
<gene>
    <name evidence="7" type="ORF">NNL38_07525</name>
</gene>
<dbReference type="EMBL" id="CP101508">
    <property type="protein sequence ID" value="UTV29067.1"/>
    <property type="molecule type" value="Genomic_DNA"/>
</dbReference>
<dbReference type="PANTHER" id="PTHR34858">
    <property type="entry name" value="CYSO-CYSTEINE PEPTIDASE"/>
    <property type="match status" value="1"/>
</dbReference>
<proteinExistence type="predicted"/>
<evidence type="ECO:0000256" key="4">
    <source>
        <dbReference type="ARBA" id="ARBA00022833"/>
    </source>
</evidence>
<keyword evidence="2" id="KW-0479">Metal-binding</keyword>
<evidence type="ECO:0000256" key="3">
    <source>
        <dbReference type="ARBA" id="ARBA00022801"/>
    </source>
</evidence>
<dbReference type="InterPro" id="IPR037518">
    <property type="entry name" value="MPN"/>
</dbReference>
<dbReference type="PANTHER" id="PTHR34858:SF1">
    <property type="entry name" value="CYSO-CYSTEINE PEPTIDASE"/>
    <property type="match status" value="1"/>
</dbReference>
<dbReference type="RefSeq" id="WP_255390396.1">
    <property type="nucleotide sequence ID" value="NZ_CP101508.1"/>
</dbReference>
<evidence type="ECO:0000313" key="7">
    <source>
        <dbReference type="EMBL" id="UTV29067.1"/>
    </source>
</evidence>
<organism evidence="7 8">
    <name type="scientific">Photobacterium atrarenae</name>
    <dbReference type="NCBI Taxonomy" id="865757"/>
    <lineage>
        <taxon>Bacteria</taxon>
        <taxon>Pseudomonadati</taxon>
        <taxon>Pseudomonadota</taxon>
        <taxon>Gammaproteobacteria</taxon>
        <taxon>Vibrionales</taxon>
        <taxon>Vibrionaceae</taxon>
        <taxon>Photobacterium</taxon>
    </lineage>
</organism>
<evidence type="ECO:0000256" key="1">
    <source>
        <dbReference type="ARBA" id="ARBA00022670"/>
    </source>
</evidence>
<evidence type="ECO:0000313" key="8">
    <source>
        <dbReference type="Proteomes" id="UP001057998"/>
    </source>
</evidence>
<keyword evidence="4" id="KW-0862">Zinc</keyword>
<accession>A0ABY5GKK8</accession>
<feature type="domain" description="MPN" evidence="6">
    <location>
        <begin position="3"/>
        <end position="135"/>
    </location>
</feature>
<protein>
    <submittedName>
        <fullName evidence="7">M67 family metallopeptidase</fullName>
    </submittedName>
</protein>
<dbReference type="Gene3D" id="3.40.140.10">
    <property type="entry name" value="Cytidine Deaminase, domain 2"/>
    <property type="match status" value="1"/>
</dbReference>
<dbReference type="CDD" id="cd08070">
    <property type="entry name" value="MPN_like"/>
    <property type="match status" value="1"/>
</dbReference>
<evidence type="ECO:0000259" key="6">
    <source>
        <dbReference type="PROSITE" id="PS50249"/>
    </source>
</evidence>
<keyword evidence="1" id="KW-0645">Protease</keyword>
<evidence type="ECO:0000256" key="5">
    <source>
        <dbReference type="ARBA" id="ARBA00023049"/>
    </source>
</evidence>
<dbReference type="InterPro" id="IPR028090">
    <property type="entry name" value="JAB_dom_prok"/>
</dbReference>
<sequence length="151" mass="17272">MTIHVSQTIIAQIIAQAEQAYPEECCGFILGELDRQNESISHSHYYLPCLNEKSDNRERRFLIDPIAYQDAEDQADREGLAIISIVHSHPDHPDSPSEFDRLHAWPGLSYIIISVHQHKAAGYRSWRLTEDRQRFDPEQVCVDGSDTKASI</sequence>
<dbReference type="InterPro" id="IPR000555">
    <property type="entry name" value="JAMM/MPN+_dom"/>
</dbReference>
<dbReference type="InterPro" id="IPR051929">
    <property type="entry name" value="VirAsm_ModProt"/>
</dbReference>
<dbReference type="SMART" id="SM00232">
    <property type="entry name" value="JAB_MPN"/>
    <property type="match status" value="1"/>
</dbReference>